<dbReference type="STRING" id="699431.SY89_03068"/>
<dbReference type="EMBL" id="LGUC01000001">
    <property type="protein sequence ID" value="KPN32300.1"/>
    <property type="molecule type" value="Genomic_DNA"/>
</dbReference>
<evidence type="ECO:0000256" key="1">
    <source>
        <dbReference type="SAM" id="Phobius"/>
    </source>
</evidence>
<comment type="caution">
    <text evidence="2">The sequence shown here is derived from an EMBL/GenBank/DDBJ whole genome shotgun (WGS) entry which is preliminary data.</text>
</comment>
<evidence type="ECO:0000313" key="3">
    <source>
        <dbReference type="Proteomes" id="UP000050535"/>
    </source>
</evidence>
<evidence type="ECO:0000313" key="2">
    <source>
        <dbReference type="EMBL" id="KPN32300.1"/>
    </source>
</evidence>
<dbReference type="AlphaFoldDB" id="A0A0P7FYG1"/>
<accession>A0A0P7FYG1</accession>
<sequence length="30" mass="3482">MSRENRILMVTFVFLAMLGLSTFLLFRFAG</sequence>
<dbReference type="Proteomes" id="UP000050535">
    <property type="component" value="Unassembled WGS sequence"/>
</dbReference>
<proteinExistence type="predicted"/>
<reference evidence="3" key="1">
    <citation type="submission" date="2013-11" db="EMBL/GenBank/DDBJ databases">
        <authorList>
            <person name="Hoang H.T."/>
            <person name="Killian M.L."/>
            <person name="Madson D.M."/>
            <person name="Arruda P.H.E."/>
            <person name="Sun D."/>
            <person name="Schwartz K.J."/>
            <person name="Yoon K."/>
        </authorList>
    </citation>
    <scope>NUCLEOTIDE SEQUENCE [LARGE SCALE GENOMIC DNA]</scope>
    <source>
        <strain evidence="3">CDK2</strain>
    </source>
</reference>
<keyword evidence="1" id="KW-0812">Transmembrane</keyword>
<feature type="transmembrane region" description="Helical" evidence="1">
    <location>
        <begin position="7"/>
        <end position="29"/>
    </location>
</feature>
<name>A0A0P7FYG1_9EURY</name>
<keyword evidence="1" id="KW-1133">Transmembrane helix</keyword>
<keyword evidence="1" id="KW-0472">Membrane</keyword>
<protein>
    <submittedName>
        <fullName evidence="2">Uncharacterized protein</fullName>
    </submittedName>
</protein>
<organism evidence="2 3">
    <name type="scientific">Halolamina pelagica</name>
    <dbReference type="NCBI Taxonomy" id="699431"/>
    <lineage>
        <taxon>Archaea</taxon>
        <taxon>Methanobacteriati</taxon>
        <taxon>Methanobacteriota</taxon>
        <taxon>Stenosarchaea group</taxon>
        <taxon>Halobacteria</taxon>
        <taxon>Halobacteriales</taxon>
        <taxon>Haloferacaceae</taxon>
    </lineage>
</organism>
<gene>
    <name evidence="2" type="ORF">SY89_03068</name>
</gene>
<keyword evidence="3" id="KW-1185">Reference proteome</keyword>